<dbReference type="Proteomes" id="UP000589818">
    <property type="component" value="Unassembled WGS sequence"/>
</dbReference>
<protein>
    <submittedName>
        <fullName evidence="1">Uncharacterized protein</fullName>
    </submittedName>
</protein>
<dbReference type="EMBL" id="JACHVR010000001">
    <property type="protein sequence ID" value="MBB2884835.1"/>
    <property type="molecule type" value="Genomic_DNA"/>
</dbReference>
<evidence type="ECO:0000313" key="1">
    <source>
        <dbReference type="EMBL" id="MBB2884835.1"/>
    </source>
</evidence>
<organism evidence="1 2">
    <name type="scientific">Pseudomonas umsongensis</name>
    <dbReference type="NCBI Taxonomy" id="198618"/>
    <lineage>
        <taxon>Bacteria</taxon>
        <taxon>Pseudomonadati</taxon>
        <taxon>Pseudomonadota</taxon>
        <taxon>Gammaproteobacteria</taxon>
        <taxon>Pseudomonadales</taxon>
        <taxon>Pseudomonadaceae</taxon>
        <taxon>Pseudomonas</taxon>
    </lineage>
</organism>
<reference evidence="1" key="1">
    <citation type="submission" date="2020-08" db="EMBL/GenBank/DDBJ databases">
        <title>Plant associated metagenomes--Microbial community diversity and host control of community assembly across model and emerging plant ecological genomics systems.</title>
        <authorList>
            <person name="Dangl J."/>
        </authorList>
    </citation>
    <scope>NUCLEOTIDE SEQUENCE</scope>
    <source>
        <strain evidence="1">KD5</strain>
    </source>
</reference>
<sequence>MVEMVREVELGENSNLVNEVIGFVNSGLLLRSVNQVVLGGAEISDLATAKKYAWVQVYGEESFTWADLRSEKMSEVWDVVYGGGEKYTEMDIKLSELLDELSRSVQKQLLPKHRELLDDIVSDLKCCLYSRAVQGKTNEFFEGILSAYLSGGWPCGWVGGWPKGSLLVYRDDATDTGGIGDRP</sequence>
<evidence type="ECO:0000313" key="2">
    <source>
        <dbReference type="Proteomes" id="UP000589818"/>
    </source>
</evidence>
<gene>
    <name evidence="1" type="ORF">FHR69_000701</name>
</gene>
<name>A0ACC5M8D1_9PSED</name>
<keyword evidence="2" id="KW-1185">Reference proteome</keyword>
<comment type="caution">
    <text evidence="1">The sequence shown here is derived from an EMBL/GenBank/DDBJ whole genome shotgun (WGS) entry which is preliminary data.</text>
</comment>
<accession>A0ACC5M8D1</accession>
<proteinExistence type="predicted"/>